<dbReference type="PROSITE" id="PS50994">
    <property type="entry name" value="INTEGRASE"/>
    <property type="match status" value="1"/>
</dbReference>
<dbReference type="Pfam" id="PF25597">
    <property type="entry name" value="SH3_retrovirus"/>
    <property type="match status" value="1"/>
</dbReference>
<dbReference type="InterPro" id="IPR054722">
    <property type="entry name" value="PolX-like_BBD"/>
</dbReference>
<accession>A0A9K3NYB6</accession>
<dbReference type="GO" id="GO:0015074">
    <property type="term" value="P:DNA integration"/>
    <property type="evidence" value="ECO:0007669"/>
    <property type="project" value="InterPro"/>
</dbReference>
<keyword evidence="4" id="KW-0808">Transferase</keyword>
<dbReference type="Proteomes" id="UP000215914">
    <property type="component" value="Unassembled WGS sequence"/>
</dbReference>
<dbReference type="Gramene" id="mRNA:HanXRQr2_Chr02g0048271">
    <property type="protein sequence ID" value="CDS:HanXRQr2_Chr02g0048271.1"/>
    <property type="gene ID" value="HanXRQr2_Chr02g0048271"/>
</dbReference>
<name>A0A9K3NYB6_HELAN</name>
<keyword evidence="1" id="KW-0645">Protease</keyword>
<feature type="region of interest" description="Disordered" evidence="2">
    <location>
        <begin position="788"/>
        <end position="886"/>
    </location>
</feature>
<dbReference type="Pfam" id="PF22936">
    <property type="entry name" value="Pol_BBD"/>
    <property type="match status" value="1"/>
</dbReference>
<dbReference type="GO" id="GO:0004190">
    <property type="term" value="F:aspartic-type endopeptidase activity"/>
    <property type="evidence" value="ECO:0007669"/>
    <property type="project" value="UniProtKB-KW"/>
</dbReference>
<dbReference type="PANTHER" id="PTHR47481:SF30">
    <property type="entry name" value="CCHC-TYPE DOMAIN-CONTAINING PROTEIN"/>
    <property type="match status" value="1"/>
</dbReference>
<dbReference type="GO" id="GO:0003964">
    <property type="term" value="F:RNA-directed DNA polymerase activity"/>
    <property type="evidence" value="ECO:0007669"/>
    <property type="project" value="UniProtKB-KW"/>
</dbReference>
<dbReference type="InterPro" id="IPR012337">
    <property type="entry name" value="RNaseH-like_sf"/>
</dbReference>
<proteinExistence type="predicted"/>
<dbReference type="InterPro" id="IPR036397">
    <property type="entry name" value="RNaseH_sf"/>
</dbReference>
<feature type="compositionally biased region" description="Basic and acidic residues" evidence="2">
    <location>
        <begin position="802"/>
        <end position="815"/>
    </location>
</feature>
<dbReference type="SUPFAM" id="SSF56672">
    <property type="entry name" value="DNA/RNA polymerases"/>
    <property type="match status" value="1"/>
</dbReference>
<feature type="compositionally biased region" description="Polar residues" evidence="2">
    <location>
        <begin position="817"/>
        <end position="827"/>
    </location>
</feature>
<feature type="compositionally biased region" description="Low complexity" evidence="2">
    <location>
        <begin position="788"/>
        <end position="801"/>
    </location>
</feature>
<dbReference type="InterPro" id="IPR057670">
    <property type="entry name" value="SH3_retrovirus"/>
</dbReference>
<dbReference type="SUPFAM" id="SSF53098">
    <property type="entry name" value="Ribonuclease H-like"/>
    <property type="match status" value="1"/>
</dbReference>
<dbReference type="InterPro" id="IPR013103">
    <property type="entry name" value="RVT_2"/>
</dbReference>
<dbReference type="InterPro" id="IPR025724">
    <property type="entry name" value="GAG-pre-integrase_dom"/>
</dbReference>
<dbReference type="Pfam" id="PF14223">
    <property type="entry name" value="Retrotran_gag_2"/>
    <property type="match status" value="1"/>
</dbReference>
<dbReference type="Gene3D" id="3.30.420.10">
    <property type="entry name" value="Ribonuclease H-like superfamily/Ribonuclease H"/>
    <property type="match status" value="1"/>
</dbReference>
<evidence type="ECO:0000256" key="1">
    <source>
        <dbReference type="ARBA" id="ARBA00022750"/>
    </source>
</evidence>
<feature type="compositionally biased region" description="Polar residues" evidence="2">
    <location>
        <begin position="275"/>
        <end position="284"/>
    </location>
</feature>
<dbReference type="CDD" id="cd09272">
    <property type="entry name" value="RNase_HI_RT_Ty1"/>
    <property type="match status" value="1"/>
</dbReference>
<keyword evidence="1" id="KW-0378">Hydrolase</keyword>
<dbReference type="EMBL" id="MNCJ02000317">
    <property type="protein sequence ID" value="KAF5817024.1"/>
    <property type="molecule type" value="Genomic_DNA"/>
</dbReference>
<dbReference type="InterPro" id="IPR043502">
    <property type="entry name" value="DNA/RNA_pol_sf"/>
</dbReference>
<dbReference type="Pfam" id="PF07727">
    <property type="entry name" value="RVT_2"/>
    <property type="match status" value="1"/>
</dbReference>
<evidence type="ECO:0000313" key="5">
    <source>
        <dbReference type="Proteomes" id="UP000215914"/>
    </source>
</evidence>
<evidence type="ECO:0000259" key="3">
    <source>
        <dbReference type="PROSITE" id="PS50994"/>
    </source>
</evidence>
<reference evidence="4" key="2">
    <citation type="submission" date="2020-06" db="EMBL/GenBank/DDBJ databases">
        <title>Helianthus annuus Genome sequencing and assembly Release 2.</title>
        <authorList>
            <person name="Gouzy J."/>
            <person name="Langlade N."/>
            <person name="Munos S."/>
        </authorList>
    </citation>
    <scope>NUCLEOTIDE SEQUENCE</scope>
    <source>
        <tissue evidence="4">Leaves</tissue>
    </source>
</reference>
<dbReference type="GO" id="GO:0003676">
    <property type="term" value="F:nucleic acid binding"/>
    <property type="evidence" value="ECO:0007669"/>
    <property type="project" value="InterPro"/>
</dbReference>
<gene>
    <name evidence="4" type="ORF">HanXRQr2_Chr02g0048271</name>
</gene>
<keyword evidence="5" id="KW-1185">Reference proteome</keyword>
<feature type="region of interest" description="Disordered" evidence="2">
    <location>
        <begin position="239"/>
        <end position="284"/>
    </location>
</feature>
<evidence type="ECO:0000313" key="4">
    <source>
        <dbReference type="EMBL" id="KAF5817024.1"/>
    </source>
</evidence>
<feature type="compositionally biased region" description="Low complexity" evidence="2">
    <location>
        <begin position="259"/>
        <end position="268"/>
    </location>
</feature>
<dbReference type="Pfam" id="PF13976">
    <property type="entry name" value="gag_pre-integrs"/>
    <property type="match status" value="1"/>
</dbReference>
<dbReference type="PANTHER" id="PTHR47481">
    <property type="match status" value="1"/>
</dbReference>
<organism evidence="4 5">
    <name type="scientific">Helianthus annuus</name>
    <name type="common">Common sunflower</name>
    <dbReference type="NCBI Taxonomy" id="4232"/>
    <lineage>
        <taxon>Eukaryota</taxon>
        <taxon>Viridiplantae</taxon>
        <taxon>Streptophyta</taxon>
        <taxon>Embryophyta</taxon>
        <taxon>Tracheophyta</taxon>
        <taxon>Spermatophyta</taxon>
        <taxon>Magnoliopsida</taxon>
        <taxon>eudicotyledons</taxon>
        <taxon>Gunneridae</taxon>
        <taxon>Pentapetalae</taxon>
        <taxon>asterids</taxon>
        <taxon>campanulids</taxon>
        <taxon>Asterales</taxon>
        <taxon>Asteraceae</taxon>
        <taxon>Asteroideae</taxon>
        <taxon>Heliantheae alliance</taxon>
        <taxon>Heliantheae</taxon>
        <taxon>Helianthus</taxon>
    </lineage>
</organism>
<evidence type="ECO:0000256" key="2">
    <source>
        <dbReference type="SAM" id="MobiDB-lite"/>
    </source>
</evidence>
<protein>
    <submittedName>
        <fullName evidence="4">RNA-directed DNA polymerase</fullName>
        <ecNumber evidence="4">2.7.7.49</ecNumber>
    </submittedName>
</protein>
<keyword evidence="4" id="KW-0695">RNA-directed DNA polymerase</keyword>
<keyword evidence="4" id="KW-0548">Nucleotidyltransferase</keyword>
<feature type="compositionally biased region" description="Polar residues" evidence="2">
    <location>
        <begin position="239"/>
        <end position="249"/>
    </location>
</feature>
<feature type="domain" description="Integrase catalytic" evidence="3">
    <location>
        <begin position="529"/>
        <end position="693"/>
    </location>
</feature>
<feature type="compositionally biased region" description="Low complexity" evidence="2">
    <location>
        <begin position="834"/>
        <end position="867"/>
    </location>
</feature>
<dbReference type="InterPro" id="IPR001584">
    <property type="entry name" value="Integrase_cat-core"/>
</dbReference>
<comment type="caution">
    <text evidence="4">The sequence shown here is derived from an EMBL/GenBank/DDBJ whole genome shotgun (WGS) entry which is preliminary data.</text>
</comment>
<reference evidence="4" key="1">
    <citation type="journal article" date="2017" name="Nature">
        <title>The sunflower genome provides insights into oil metabolism, flowering and Asterid evolution.</title>
        <authorList>
            <person name="Badouin H."/>
            <person name="Gouzy J."/>
            <person name="Grassa C.J."/>
            <person name="Murat F."/>
            <person name="Staton S.E."/>
            <person name="Cottret L."/>
            <person name="Lelandais-Briere C."/>
            <person name="Owens G.L."/>
            <person name="Carrere S."/>
            <person name="Mayjonade B."/>
            <person name="Legrand L."/>
            <person name="Gill N."/>
            <person name="Kane N.C."/>
            <person name="Bowers J.E."/>
            <person name="Hubner S."/>
            <person name="Bellec A."/>
            <person name="Berard A."/>
            <person name="Berges H."/>
            <person name="Blanchet N."/>
            <person name="Boniface M.C."/>
            <person name="Brunel D."/>
            <person name="Catrice O."/>
            <person name="Chaidir N."/>
            <person name="Claudel C."/>
            <person name="Donnadieu C."/>
            <person name="Faraut T."/>
            <person name="Fievet G."/>
            <person name="Helmstetter N."/>
            <person name="King M."/>
            <person name="Knapp S.J."/>
            <person name="Lai Z."/>
            <person name="Le Paslier M.C."/>
            <person name="Lippi Y."/>
            <person name="Lorenzon L."/>
            <person name="Mandel J.R."/>
            <person name="Marage G."/>
            <person name="Marchand G."/>
            <person name="Marquand E."/>
            <person name="Bret-Mestries E."/>
            <person name="Morien E."/>
            <person name="Nambeesan S."/>
            <person name="Nguyen T."/>
            <person name="Pegot-Espagnet P."/>
            <person name="Pouilly N."/>
            <person name="Raftis F."/>
            <person name="Sallet E."/>
            <person name="Schiex T."/>
            <person name="Thomas J."/>
            <person name="Vandecasteele C."/>
            <person name="Vares D."/>
            <person name="Vear F."/>
            <person name="Vautrin S."/>
            <person name="Crespi M."/>
            <person name="Mangin B."/>
            <person name="Burke J.M."/>
            <person name="Salse J."/>
            <person name="Munos S."/>
            <person name="Vincourt P."/>
            <person name="Rieseberg L.H."/>
            <person name="Langlade N.B."/>
        </authorList>
    </citation>
    <scope>NUCLEOTIDE SEQUENCE</scope>
    <source>
        <tissue evidence="4">Leaves</tissue>
    </source>
</reference>
<dbReference type="EC" id="2.7.7.49" evidence="4"/>
<sequence>MIHPFLVTNGLFGYIDGTIPCPPSRTAATTDTASVDNPSHLYWVSNDAHVRMILISTISESSFSHVQGVTSRDLWLSLERAYAPNNSSREYTLKTQLLKLQMKADETSASYLSRVQEYATALANIGEPFKDKDIVMLTLAGLRDEYSGLKANLLARSPPVAFTELHGLLSDHEFMMTRHTPAIPTAFTASTFSAPPTANSTAGLLPNPAPPQNQLATLQQLAAQLGYNISPAFTQNQQPQAFFTNRQPTNYRGNRRGNSRGNYRGNYNRNRDESQTSGAQNRQPQFAWASTQNTVYGHCNRCGIGHIPAQCPNKAGQSSTRDSPQANYAAFSEAGSTTGSLWKPDTGANGHATPDLASLDNSEAYLGNNFLHVGDGNPLPICHIGSSKFYSPNKTFSLNNILHVPELKQNLLSVQQFCLDNNVFFEFHSSFFVVKDESTHTILLTGPSEQGLYSLYLPKLKSLPHVSFTATKAPSAIWHQRLGHPNARVFQSIMSSSQLPVSNKVSSSLCSSCQMGKSSKLSLKLSNFRSNNVLDLVYCDVWGPAPSISFNGCRFFLLCVDHHSRYMWFYPLRNKSDVFSVFQLFVKMVERQFNTKLKRVQSDWGGEFRNLASFLTSLGIIHQRSCPHTSEQNGVVERRHRHVVETGLALLAHSHAPQRFWEFAFETAVYLINRMPSRINSNKSPFQHLFNRPPDYSFLRVFGCECFPFLRPYNHHKMDFRSTPCVFLGYSSVHHGYRCLDLQSDRIYIARHVRFNEHIFPFKPPLIPTSPTQSPSYYSSYPIPSACPSTSTSTSTSQPSTEPHRAETQPSDHHQTHNQQPSNLSHTTGHEPTHSSPEPTLSSPETTCSTSIPTTSQSSAHISSSPPRTRPPNLRQNPKPTIRYDPSAYHVSTNSSESIEPSSFTIANKSPEWRQAMAEEFDALIRNGTWSLVPRVANTNVIDSKWVYRIKKDAHGKVTRYKARLVAKGFNQKPGVDYQETFSPVVKATTIRVLLSLAVTNQWSLRQLDVQNAFLHGDLKETVYLQQPQGFVDNSKPDHVCLLHKSLYGLKQAPRAWFERLSSTLHHMGFTGSKTDPSLFILKARGTLVYVLVYVDDIIVTGNNTTAINDVIATLGTSFAVKDLGDLHYFLGIEVIRHGSNLILSQRKYISDLIHKAGLSECKPVPSPMSTSQLLTLGDSQLLADPTKYRQIVGALQYASLSRPDITFAVNKVCQFMQTPTENHWSAVKRILRYLKGTSHFGLFIRHDSASTLHAFTDVNWNTTLRAFSDADWAGCPDDRRSTGGFAIYLGSNLISWNARKQRTVSRSSTESEYKALADTVAELTWLEALLHELGIISKITPTLWCDNLGATYLSANPVFHARTKHVECDYHFVREKVAQGKLQVKFISTHDQIADVFTKPLPSQRFLMLRSKLQVVPRPQLAGG</sequence>
<keyword evidence="1" id="KW-0064">Aspartyl protease</keyword>